<reference evidence="5" key="1">
    <citation type="submission" date="2022-11" db="UniProtKB">
        <authorList>
            <consortium name="WormBaseParasite"/>
        </authorList>
    </citation>
    <scope>IDENTIFICATION</scope>
</reference>
<evidence type="ECO:0000313" key="5">
    <source>
        <dbReference type="WBParaSite" id="ACRNAN_scaffold8003.g19292.t1"/>
    </source>
</evidence>
<dbReference type="PANTHER" id="PTHR24256">
    <property type="entry name" value="TRYPTASE-RELATED"/>
    <property type="match status" value="1"/>
</dbReference>
<dbReference type="PRINTS" id="PR00722">
    <property type="entry name" value="CHYMOTRYPSIN"/>
</dbReference>
<organism evidence="4 5">
    <name type="scientific">Acrobeloides nanus</name>
    <dbReference type="NCBI Taxonomy" id="290746"/>
    <lineage>
        <taxon>Eukaryota</taxon>
        <taxon>Metazoa</taxon>
        <taxon>Ecdysozoa</taxon>
        <taxon>Nematoda</taxon>
        <taxon>Chromadorea</taxon>
        <taxon>Rhabditida</taxon>
        <taxon>Tylenchina</taxon>
        <taxon>Cephalobomorpha</taxon>
        <taxon>Cephaloboidea</taxon>
        <taxon>Cephalobidae</taxon>
        <taxon>Acrobeloides</taxon>
    </lineage>
</organism>
<evidence type="ECO:0000259" key="3">
    <source>
        <dbReference type="PROSITE" id="PS50240"/>
    </source>
</evidence>
<dbReference type="FunFam" id="2.40.10.10:FF:000068">
    <property type="entry name" value="transmembrane protease serine 2"/>
    <property type="match status" value="1"/>
</dbReference>
<protein>
    <submittedName>
        <fullName evidence="5">Peptidase S1 domain-containing protein</fullName>
    </submittedName>
</protein>
<dbReference type="Gene3D" id="2.40.10.10">
    <property type="entry name" value="Trypsin-like serine proteases"/>
    <property type="match status" value="1"/>
</dbReference>
<sequence length="183" mass="20584">MAWLSSECTGSIISKFHILTAAHCVYDAYGPVDEMNVTIGTNDITKQKYFYHSSKIWPHNSTRDEKHDIAIIKLDKPINFNKLPNVGPICLLKNFTEISEEIGFIAGYGRIEILSSNGYLEGDGEDIIKDTETTNFLHENIIELQLNQRCSEVNESQTILSSEDMPFEEDRHICAGGATVELL</sequence>
<dbReference type="PROSITE" id="PS50240">
    <property type="entry name" value="TRYPSIN_DOM"/>
    <property type="match status" value="1"/>
</dbReference>
<dbReference type="Pfam" id="PF00089">
    <property type="entry name" value="Trypsin"/>
    <property type="match status" value="1"/>
</dbReference>
<dbReference type="PROSITE" id="PS00134">
    <property type="entry name" value="TRYPSIN_HIS"/>
    <property type="match status" value="1"/>
</dbReference>
<dbReference type="InterPro" id="IPR051487">
    <property type="entry name" value="Ser/Thr_Proteases_Immune/Dev"/>
</dbReference>
<dbReference type="InterPro" id="IPR001314">
    <property type="entry name" value="Peptidase_S1A"/>
</dbReference>
<dbReference type="InterPro" id="IPR043504">
    <property type="entry name" value="Peptidase_S1_PA_chymotrypsin"/>
</dbReference>
<dbReference type="SUPFAM" id="SSF50494">
    <property type="entry name" value="Trypsin-like serine proteases"/>
    <property type="match status" value="1"/>
</dbReference>
<proteinExistence type="inferred from homology"/>
<keyword evidence="1" id="KW-1015">Disulfide bond</keyword>
<dbReference type="InterPro" id="IPR018114">
    <property type="entry name" value="TRYPSIN_HIS"/>
</dbReference>
<comment type="similarity">
    <text evidence="2">Belongs to the peptidase S1 family. CLIP subfamily.</text>
</comment>
<name>A0A914EG41_9BILA</name>
<evidence type="ECO:0000256" key="2">
    <source>
        <dbReference type="ARBA" id="ARBA00024195"/>
    </source>
</evidence>
<dbReference type="AlphaFoldDB" id="A0A914EG41"/>
<dbReference type="Proteomes" id="UP000887540">
    <property type="component" value="Unplaced"/>
</dbReference>
<dbReference type="InterPro" id="IPR009003">
    <property type="entry name" value="Peptidase_S1_PA"/>
</dbReference>
<evidence type="ECO:0000313" key="4">
    <source>
        <dbReference type="Proteomes" id="UP000887540"/>
    </source>
</evidence>
<dbReference type="InterPro" id="IPR001254">
    <property type="entry name" value="Trypsin_dom"/>
</dbReference>
<dbReference type="WBParaSite" id="ACRNAN_scaffold8003.g19292.t1">
    <property type="protein sequence ID" value="ACRNAN_scaffold8003.g19292.t1"/>
    <property type="gene ID" value="ACRNAN_scaffold8003.g19292"/>
</dbReference>
<accession>A0A914EG41</accession>
<dbReference type="SMART" id="SM00020">
    <property type="entry name" value="Tryp_SPc"/>
    <property type="match status" value="1"/>
</dbReference>
<keyword evidence="4" id="KW-1185">Reference proteome</keyword>
<dbReference type="GO" id="GO:0006508">
    <property type="term" value="P:proteolysis"/>
    <property type="evidence" value="ECO:0007669"/>
    <property type="project" value="InterPro"/>
</dbReference>
<dbReference type="GO" id="GO:0004252">
    <property type="term" value="F:serine-type endopeptidase activity"/>
    <property type="evidence" value="ECO:0007669"/>
    <property type="project" value="InterPro"/>
</dbReference>
<feature type="domain" description="Peptidase S1" evidence="3">
    <location>
        <begin position="1"/>
        <end position="183"/>
    </location>
</feature>
<evidence type="ECO:0000256" key="1">
    <source>
        <dbReference type="ARBA" id="ARBA00023157"/>
    </source>
</evidence>